<dbReference type="GO" id="GO:0043093">
    <property type="term" value="P:FtsZ-dependent cytokinesis"/>
    <property type="evidence" value="ECO:0007669"/>
    <property type="project" value="UniProtKB-UniRule"/>
</dbReference>
<feature type="domain" description="SHS2" evidence="7">
    <location>
        <begin position="6"/>
        <end position="193"/>
    </location>
</feature>
<comment type="caution">
    <text evidence="8">The sequence shown here is derived from an EMBL/GenBank/DDBJ whole genome shotgun (WGS) entry which is preliminary data.</text>
</comment>
<comment type="function">
    <text evidence="5 6">Cell division protein that is involved in the assembly of the Z ring. May serve as a membrane anchor for the Z ring.</text>
</comment>
<dbReference type="NCBIfam" id="TIGR01174">
    <property type="entry name" value="ftsA"/>
    <property type="match status" value="1"/>
</dbReference>
<dbReference type="GO" id="GO:0032153">
    <property type="term" value="C:cell division site"/>
    <property type="evidence" value="ECO:0007669"/>
    <property type="project" value="UniProtKB-UniRule"/>
</dbReference>
<keyword evidence="9" id="KW-1185">Reference proteome</keyword>
<evidence type="ECO:0000313" key="8">
    <source>
        <dbReference type="EMBL" id="MBC2603982.1"/>
    </source>
</evidence>
<comment type="subunit">
    <text evidence="5">Self-interacts. Interacts with FtsZ.</text>
</comment>
<accession>A0A7X1E7Q4</accession>
<dbReference type="AlphaFoldDB" id="A0A7X1E7Q4"/>
<dbReference type="Pfam" id="PF14450">
    <property type="entry name" value="FtsA"/>
    <property type="match status" value="1"/>
</dbReference>
<dbReference type="CDD" id="cd24048">
    <property type="entry name" value="ASKHA_NBD_FtsA"/>
    <property type="match status" value="1"/>
</dbReference>
<evidence type="ECO:0000256" key="2">
    <source>
        <dbReference type="ARBA" id="ARBA00022618"/>
    </source>
</evidence>
<evidence type="ECO:0000256" key="5">
    <source>
        <dbReference type="HAMAP-Rule" id="MF_02033"/>
    </source>
</evidence>
<dbReference type="InterPro" id="IPR003494">
    <property type="entry name" value="SHS2_FtsA"/>
</dbReference>
<dbReference type="PIRSF" id="PIRSF003101">
    <property type="entry name" value="FtsA"/>
    <property type="match status" value="1"/>
</dbReference>
<dbReference type="PANTHER" id="PTHR32432">
    <property type="entry name" value="CELL DIVISION PROTEIN FTSA-RELATED"/>
    <property type="match status" value="1"/>
</dbReference>
<dbReference type="SMART" id="SM00842">
    <property type="entry name" value="FtsA"/>
    <property type="match status" value="1"/>
</dbReference>
<dbReference type="Pfam" id="PF02491">
    <property type="entry name" value="SHS2_FTSA"/>
    <property type="match status" value="1"/>
</dbReference>
<protein>
    <recommendedName>
        <fullName evidence="5 6">Cell division protein FtsA</fullName>
    </recommendedName>
</protein>
<keyword evidence="3 5" id="KW-0472">Membrane</keyword>
<keyword evidence="4 5" id="KW-0131">Cell cycle</keyword>
<keyword evidence="1 5" id="KW-1003">Cell membrane</keyword>
<sequence>MSGKVVAAIEIGSQDVKVLVGEVFEDQSLNIIGRSRVESAGVSKGRVVNFRDASDQVGEALDLAETSAGANIESAYLAVSGSHLDGISHPARTRVRGQDNRVTPADVERVNAEAKGKEIASDRLYIHFIRNHYLLDGRFVENPVGMEGEELGVTYWLLHGNSQAVAEHIHVVNSQNIKVEDVIVASVASACMVASEEEKKSGCLVIDVGRGTTDYAFYRRGCIVRTGSIPVGGEHLTNDLSVGLRIVREGAEDLKIRHGAATVLPEDQGRTHHLYGDLKIGDKSLYASSINRILEVRLEELFELIRDECGQNDLKNGAVRALLTGGGARLPRCADLAERVFGFSARFAQNPEWVADELRGAEYSTVLGVLHYALEGQTDKRVQAPKRKPEGVVRKFSRLFKG</sequence>
<gene>
    <name evidence="5 8" type="primary">ftsA</name>
    <name evidence="8" type="ORF">H5P30_19550</name>
</gene>
<dbReference type="SUPFAM" id="SSF53067">
    <property type="entry name" value="Actin-like ATPase domain"/>
    <property type="match status" value="2"/>
</dbReference>
<comment type="similarity">
    <text evidence="5 6">Belongs to the FtsA/MreB family.</text>
</comment>
<dbReference type="GO" id="GO:0009898">
    <property type="term" value="C:cytoplasmic side of plasma membrane"/>
    <property type="evidence" value="ECO:0007669"/>
    <property type="project" value="UniProtKB-UniRule"/>
</dbReference>
<organism evidence="8 9">
    <name type="scientific">Puniceicoccus vermicola</name>
    <dbReference type="NCBI Taxonomy" id="388746"/>
    <lineage>
        <taxon>Bacteria</taxon>
        <taxon>Pseudomonadati</taxon>
        <taxon>Verrucomicrobiota</taxon>
        <taxon>Opitutia</taxon>
        <taxon>Puniceicoccales</taxon>
        <taxon>Puniceicoccaceae</taxon>
        <taxon>Puniceicoccus</taxon>
    </lineage>
</organism>
<dbReference type="InterPro" id="IPR020823">
    <property type="entry name" value="Cell_div_FtsA"/>
</dbReference>
<proteinExistence type="inferred from homology"/>
<dbReference type="EMBL" id="JACHVA010000138">
    <property type="protein sequence ID" value="MBC2603982.1"/>
    <property type="molecule type" value="Genomic_DNA"/>
</dbReference>
<dbReference type="Gene3D" id="3.30.1490.110">
    <property type="match status" value="1"/>
</dbReference>
<name>A0A7X1E7Q4_9BACT</name>
<dbReference type="Gene3D" id="3.30.420.40">
    <property type="match status" value="1"/>
</dbReference>
<dbReference type="HAMAP" id="MF_02033">
    <property type="entry name" value="FtsA"/>
    <property type="match status" value="1"/>
</dbReference>
<dbReference type="InterPro" id="IPR050696">
    <property type="entry name" value="FtsA/MreB"/>
</dbReference>
<reference evidence="8 9" key="1">
    <citation type="submission" date="2020-07" db="EMBL/GenBank/DDBJ databases">
        <authorList>
            <person name="Feng X."/>
        </authorList>
    </citation>
    <scope>NUCLEOTIDE SEQUENCE [LARGE SCALE GENOMIC DNA]</scope>
    <source>
        <strain evidence="8 9">JCM14086</strain>
    </source>
</reference>
<dbReference type="PANTHER" id="PTHR32432:SF4">
    <property type="entry name" value="CELL DIVISION PROTEIN FTSA"/>
    <property type="match status" value="1"/>
</dbReference>
<evidence type="ECO:0000313" key="9">
    <source>
        <dbReference type="Proteomes" id="UP000525652"/>
    </source>
</evidence>
<dbReference type="InterPro" id="IPR043129">
    <property type="entry name" value="ATPase_NBD"/>
</dbReference>
<evidence type="ECO:0000256" key="4">
    <source>
        <dbReference type="ARBA" id="ARBA00023306"/>
    </source>
</evidence>
<evidence type="ECO:0000256" key="6">
    <source>
        <dbReference type="PIRNR" id="PIRNR003101"/>
    </source>
</evidence>
<dbReference type="Proteomes" id="UP000525652">
    <property type="component" value="Unassembled WGS sequence"/>
</dbReference>
<evidence type="ECO:0000256" key="1">
    <source>
        <dbReference type="ARBA" id="ARBA00022475"/>
    </source>
</evidence>
<keyword evidence="2 5" id="KW-0132">Cell division</keyword>
<evidence type="ECO:0000256" key="3">
    <source>
        <dbReference type="ARBA" id="ARBA00023136"/>
    </source>
</evidence>
<dbReference type="RefSeq" id="WP_185694601.1">
    <property type="nucleotide sequence ID" value="NZ_JACHVA010000138.1"/>
</dbReference>
<evidence type="ECO:0000259" key="7">
    <source>
        <dbReference type="SMART" id="SM00842"/>
    </source>
</evidence>
<comment type="subcellular location">
    <subcellularLocation>
        <location evidence="5">Cell membrane</location>
        <topology evidence="5">Peripheral membrane protein</topology>
        <orientation evidence="5">Cytoplasmic side</orientation>
    </subcellularLocation>
    <text evidence="5">Localizes to the Z ring in an FtsZ-dependent manner. Targeted to the membrane through a conserved C-terminal amphipathic helix.</text>
</comment>